<sequence>MQRSIKILLLDYVKKEFQFGKYGKVFDKDLFQELKKAFTDVKNGNMTRLEAQCLLYPLAQDSAPLYSKIIISVARLTSTNAMNENENYASAYVSANGRPDVMMSVSQGLRYSRNIDFAEVQSIQQRCNNFMISKDLIRLGLFSKETVNDNNSRACLTMQSVGLTTIFYISTLIADGI</sequence>
<name>A0AAD5PDJ8_9FUNG</name>
<accession>A0AAD5PDJ8</accession>
<evidence type="ECO:0000313" key="2">
    <source>
        <dbReference type="Proteomes" id="UP001209540"/>
    </source>
</evidence>
<evidence type="ECO:0000313" key="1">
    <source>
        <dbReference type="EMBL" id="KAI9261443.1"/>
    </source>
</evidence>
<reference evidence="1" key="2">
    <citation type="submission" date="2023-02" db="EMBL/GenBank/DDBJ databases">
        <authorList>
            <consortium name="DOE Joint Genome Institute"/>
            <person name="Mondo S.J."/>
            <person name="Chang Y."/>
            <person name="Wang Y."/>
            <person name="Ahrendt S."/>
            <person name="Andreopoulos W."/>
            <person name="Barry K."/>
            <person name="Beard J."/>
            <person name="Benny G.L."/>
            <person name="Blankenship S."/>
            <person name="Bonito G."/>
            <person name="Cuomo C."/>
            <person name="Desiro A."/>
            <person name="Gervers K.A."/>
            <person name="Hundley H."/>
            <person name="Kuo A."/>
            <person name="LaButti K."/>
            <person name="Lang B.F."/>
            <person name="Lipzen A."/>
            <person name="O'Donnell K."/>
            <person name="Pangilinan J."/>
            <person name="Reynolds N."/>
            <person name="Sandor L."/>
            <person name="Smith M.W."/>
            <person name="Tsang A."/>
            <person name="Grigoriev I.V."/>
            <person name="Stajich J.E."/>
            <person name="Spatafora J.W."/>
        </authorList>
    </citation>
    <scope>NUCLEOTIDE SEQUENCE</scope>
    <source>
        <strain evidence="1">RSA 2281</strain>
    </source>
</reference>
<gene>
    <name evidence="1" type="ORF">BDA99DRAFT_560320</name>
</gene>
<protein>
    <submittedName>
        <fullName evidence="1">Uncharacterized protein</fullName>
    </submittedName>
</protein>
<organism evidence="1 2">
    <name type="scientific">Phascolomyces articulosus</name>
    <dbReference type="NCBI Taxonomy" id="60185"/>
    <lineage>
        <taxon>Eukaryota</taxon>
        <taxon>Fungi</taxon>
        <taxon>Fungi incertae sedis</taxon>
        <taxon>Mucoromycota</taxon>
        <taxon>Mucoromycotina</taxon>
        <taxon>Mucoromycetes</taxon>
        <taxon>Mucorales</taxon>
        <taxon>Lichtheimiaceae</taxon>
        <taxon>Phascolomyces</taxon>
    </lineage>
</organism>
<reference evidence="1" key="1">
    <citation type="journal article" date="2022" name="IScience">
        <title>Evolution of zygomycete secretomes and the origins of terrestrial fungal ecologies.</title>
        <authorList>
            <person name="Chang Y."/>
            <person name="Wang Y."/>
            <person name="Mondo S."/>
            <person name="Ahrendt S."/>
            <person name="Andreopoulos W."/>
            <person name="Barry K."/>
            <person name="Beard J."/>
            <person name="Benny G.L."/>
            <person name="Blankenship S."/>
            <person name="Bonito G."/>
            <person name="Cuomo C."/>
            <person name="Desiro A."/>
            <person name="Gervers K.A."/>
            <person name="Hundley H."/>
            <person name="Kuo A."/>
            <person name="LaButti K."/>
            <person name="Lang B.F."/>
            <person name="Lipzen A."/>
            <person name="O'Donnell K."/>
            <person name="Pangilinan J."/>
            <person name="Reynolds N."/>
            <person name="Sandor L."/>
            <person name="Smith M.E."/>
            <person name="Tsang A."/>
            <person name="Grigoriev I.V."/>
            <person name="Stajich J.E."/>
            <person name="Spatafora J.W."/>
        </authorList>
    </citation>
    <scope>NUCLEOTIDE SEQUENCE</scope>
    <source>
        <strain evidence="1">RSA 2281</strain>
    </source>
</reference>
<dbReference type="AlphaFoldDB" id="A0AAD5PDJ8"/>
<keyword evidence="2" id="KW-1185">Reference proteome</keyword>
<dbReference type="Proteomes" id="UP001209540">
    <property type="component" value="Unassembled WGS sequence"/>
</dbReference>
<comment type="caution">
    <text evidence="1">The sequence shown here is derived from an EMBL/GenBank/DDBJ whole genome shotgun (WGS) entry which is preliminary data.</text>
</comment>
<dbReference type="EMBL" id="JAIXMP010000015">
    <property type="protein sequence ID" value="KAI9261443.1"/>
    <property type="molecule type" value="Genomic_DNA"/>
</dbReference>
<proteinExistence type="predicted"/>